<evidence type="ECO:0000256" key="4">
    <source>
        <dbReference type="SAM" id="MobiDB-lite"/>
    </source>
</evidence>
<evidence type="ECO:0000256" key="2">
    <source>
        <dbReference type="PROSITE-ProRule" id="PRU00282"/>
    </source>
</evidence>
<keyword evidence="7" id="KW-1185">Reference proteome</keyword>
<comment type="caution">
    <text evidence="6">The sequence shown here is derived from an EMBL/GenBank/DDBJ whole genome shotgun (WGS) entry which is preliminary data.</text>
</comment>
<accession>A0A9K3PZP7</accession>
<feature type="repeat" description="Solcar" evidence="2">
    <location>
        <begin position="291"/>
        <end position="380"/>
    </location>
</feature>
<evidence type="ECO:0000313" key="6">
    <source>
        <dbReference type="EMBL" id="KAG7365140.1"/>
    </source>
</evidence>
<dbReference type="GO" id="GO:0016020">
    <property type="term" value="C:membrane"/>
    <property type="evidence" value="ECO:0007669"/>
    <property type="project" value="UniProtKB-UniRule"/>
</dbReference>
<evidence type="ECO:0000256" key="3">
    <source>
        <dbReference type="RuleBase" id="RU000488"/>
    </source>
</evidence>
<feature type="region of interest" description="Disordered" evidence="4">
    <location>
        <begin position="161"/>
        <end position="181"/>
    </location>
</feature>
<organism evidence="6 7">
    <name type="scientific">Nitzschia inconspicua</name>
    <dbReference type="NCBI Taxonomy" id="303405"/>
    <lineage>
        <taxon>Eukaryota</taxon>
        <taxon>Sar</taxon>
        <taxon>Stramenopiles</taxon>
        <taxon>Ochrophyta</taxon>
        <taxon>Bacillariophyta</taxon>
        <taxon>Bacillariophyceae</taxon>
        <taxon>Bacillariophycidae</taxon>
        <taxon>Bacillariales</taxon>
        <taxon>Bacillariaceae</taxon>
        <taxon>Nitzschia</taxon>
    </lineage>
</organism>
<keyword evidence="1" id="KW-0677">Repeat</keyword>
<reference evidence="6" key="2">
    <citation type="submission" date="2021-04" db="EMBL/GenBank/DDBJ databases">
        <authorList>
            <person name="Podell S."/>
        </authorList>
    </citation>
    <scope>NUCLEOTIDE SEQUENCE</scope>
    <source>
        <strain evidence="6">Hildebrandi</strain>
    </source>
</reference>
<dbReference type="PROSITE" id="PS50920">
    <property type="entry name" value="SOLCAR"/>
    <property type="match status" value="3"/>
</dbReference>
<name>A0A9K3PZP7_9STRA</name>
<dbReference type="OrthoDB" id="270584at2759"/>
<sequence>MSSSQSTTTSVTKGIPPAMEDNSRLIENRTVEAAKQLFCGGIAGSVAKTITAPLSRLTILFQVHSMVTTKHDRPKFSMTLKGGFNKIVERGGLRSLWRGNMTSVLHRFPYSAINFFVYENTLDILTGMKVDHNEKVETVGNLARRITARIIPKDGEDGMEEYYEQHQQQQQQQQPSYTEDNTSASHKFLAGAVAGSVAVSACYPLDLVRTRLTTQLEGHEHYRGIRDAFRKIYQTEGLLGFYSGIAPTMLVAVPNFAISYSVYGTLKEYTLDDELFYNLRRIDADSGEPKLGFFLTVLCGACSGFVATSLTFPFDTIRRRMQIQNLHVDPEHRLSSAEQLTRLVRNEGLSSLYRGLTPEMLKVVPMVGTMFMVYEWSKDVLDVKHNR</sequence>
<feature type="repeat" description="Solcar" evidence="2">
    <location>
        <begin position="31"/>
        <end position="124"/>
    </location>
</feature>
<dbReference type="InterPro" id="IPR018108">
    <property type="entry name" value="MCP_transmembrane"/>
</dbReference>
<proteinExistence type="inferred from homology"/>
<dbReference type="Proteomes" id="UP000693970">
    <property type="component" value="Unassembled WGS sequence"/>
</dbReference>
<feature type="transmembrane region" description="Helical" evidence="5">
    <location>
        <begin position="239"/>
        <end position="263"/>
    </location>
</feature>
<feature type="compositionally biased region" description="Low complexity" evidence="4">
    <location>
        <begin position="165"/>
        <end position="174"/>
    </location>
</feature>
<evidence type="ECO:0000256" key="5">
    <source>
        <dbReference type="SAM" id="Phobius"/>
    </source>
</evidence>
<evidence type="ECO:0000256" key="1">
    <source>
        <dbReference type="ARBA" id="ARBA00022737"/>
    </source>
</evidence>
<protein>
    <submittedName>
        <fullName evidence="6">Mitochondrial carrier protein</fullName>
    </submittedName>
</protein>
<comment type="similarity">
    <text evidence="3">Belongs to the mitochondrial carrier (TC 2.A.29) family.</text>
</comment>
<keyword evidence="3" id="KW-0813">Transport</keyword>
<dbReference type="Pfam" id="PF00153">
    <property type="entry name" value="Mito_carr"/>
    <property type="match status" value="3"/>
</dbReference>
<gene>
    <name evidence="6" type="ORF">IV203_038343</name>
</gene>
<feature type="compositionally biased region" description="Low complexity" evidence="4">
    <location>
        <begin position="1"/>
        <end position="12"/>
    </location>
</feature>
<feature type="repeat" description="Solcar" evidence="2">
    <location>
        <begin position="182"/>
        <end position="269"/>
    </location>
</feature>
<keyword evidence="2 3" id="KW-0812">Transmembrane</keyword>
<dbReference type="AlphaFoldDB" id="A0A9K3PZP7"/>
<dbReference type="PANTHER" id="PTHR24089">
    <property type="entry name" value="SOLUTE CARRIER FAMILY 25"/>
    <property type="match status" value="1"/>
</dbReference>
<reference evidence="6" key="1">
    <citation type="journal article" date="2021" name="Sci. Rep.">
        <title>Diploid genomic architecture of Nitzschia inconspicua, an elite biomass production diatom.</title>
        <authorList>
            <person name="Oliver A."/>
            <person name="Podell S."/>
            <person name="Pinowska A."/>
            <person name="Traller J.C."/>
            <person name="Smith S.R."/>
            <person name="McClure R."/>
            <person name="Beliaev A."/>
            <person name="Bohutskyi P."/>
            <person name="Hill E.A."/>
            <person name="Rabines A."/>
            <person name="Zheng H."/>
            <person name="Allen L.Z."/>
            <person name="Kuo A."/>
            <person name="Grigoriev I.V."/>
            <person name="Allen A.E."/>
            <person name="Hazlebeck D."/>
            <person name="Allen E.E."/>
        </authorList>
    </citation>
    <scope>NUCLEOTIDE SEQUENCE</scope>
    <source>
        <strain evidence="6">Hildebrandi</strain>
    </source>
</reference>
<feature type="transmembrane region" description="Helical" evidence="5">
    <location>
        <begin position="291"/>
        <end position="312"/>
    </location>
</feature>
<keyword evidence="5" id="KW-1133">Transmembrane helix</keyword>
<feature type="region of interest" description="Disordered" evidence="4">
    <location>
        <begin position="1"/>
        <end position="22"/>
    </location>
</feature>
<dbReference type="EMBL" id="JAGRRH010000009">
    <property type="protein sequence ID" value="KAG7365140.1"/>
    <property type="molecule type" value="Genomic_DNA"/>
</dbReference>
<keyword evidence="2 5" id="KW-0472">Membrane</keyword>
<evidence type="ECO:0000313" key="7">
    <source>
        <dbReference type="Proteomes" id="UP000693970"/>
    </source>
</evidence>